<organism evidence="2 3">
    <name type="scientific">Engystomops pustulosus</name>
    <name type="common">Tungara frog</name>
    <name type="synonym">Physalaemus pustulosus</name>
    <dbReference type="NCBI Taxonomy" id="76066"/>
    <lineage>
        <taxon>Eukaryota</taxon>
        <taxon>Metazoa</taxon>
        <taxon>Chordata</taxon>
        <taxon>Craniata</taxon>
        <taxon>Vertebrata</taxon>
        <taxon>Euteleostomi</taxon>
        <taxon>Amphibia</taxon>
        <taxon>Batrachia</taxon>
        <taxon>Anura</taxon>
        <taxon>Neobatrachia</taxon>
        <taxon>Hyloidea</taxon>
        <taxon>Leptodactylidae</taxon>
        <taxon>Leiuperinae</taxon>
        <taxon>Engystomops</taxon>
    </lineage>
</organism>
<feature type="region of interest" description="Disordered" evidence="1">
    <location>
        <begin position="35"/>
        <end position="76"/>
    </location>
</feature>
<sequence>MSGGAPWGFRLQGGKGYQEPLHVCKVDLGSRWWGKNPQCPRKKTRRKKAQQSCDKVRFNGRSKRSDSHLSLDEMSK</sequence>
<gene>
    <name evidence="2" type="ORF">GDO81_000693</name>
</gene>
<feature type="compositionally biased region" description="Basic residues" evidence="1">
    <location>
        <begin position="40"/>
        <end position="49"/>
    </location>
</feature>
<evidence type="ECO:0000313" key="2">
    <source>
        <dbReference type="EMBL" id="KAG8593000.1"/>
    </source>
</evidence>
<dbReference type="EMBL" id="WNYA01000001">
    <property type="protein sequence ID" value="KAG8593000.1"/>
    <property type="molecule type" value="Genomic_DNA"/>
</dbReference>
<evidence type="ECO:0000313" key="3">
    <source>
        <dbReference type="Proteomes" id="UP000824782"/>
    </source>
</evidence>
<protein>
    <submittedName>
        <fullName evidence="2">Uncharacterized protein</fullName>
    </submittedName>
</protein>
<reference evidence="2" key="1">
    <citation type="thesis" date="2020" institute="ProQuest LLC" country="789 East Eisenhower Parkway, Ann Arbor, MI, USA">
        <title>Comparative Genomics and Chromosome Evolution.</title>
        <authorList>
            <person name="Mudd A.B."/>
        </authorList>
    </citation>
    <scope>NUCLEOTIDE SEQUENCE</scope>
    <source>
        <strain evidence="2">237g6f4</strain>
        <tissue evidence="2">Blood</tissue>
    </source>
</reference>
<proteinExistence type="predicted"/>
<comment type="caution">
    <text evidence="2">The sequence shown here is derived from an EMBL/GenBank/DDBJ whole genome shotgun (WGS) entry which is preliminary data.</text>
</comment>
<keyword evidence="3" id="KW-1185">Reference proteome</keyword>
<dbReference type="InterPro" id="IPR036034">
    <property type="entry name" value="PDZ_sf"/>
</dbReference>
<name>A0AAV7D6C9_ENGPU</name>
<accession>A0AAV7D6C9</accession>
<evidence type="ECO:0000256" key="1">
    <source>
        <dbReference type="SAM" id="MobiDB-lite"/>
    </source>
</evidence>
<dbReference type="Proteomes" id="UP000824782">
    <property type="component" value="Unassembled WGS sequence"/>
</dbReference>
<dbReference type="AlphaFoldDB" id="A0AAV7D6C9"/>
<dbReference type="Gene3D" id="2.30.42.10">
    <property type="match status" value="1"/>
</dbReference>
<feature type="compositionally biased region" description="Basic and acidic residues" evidence="1">
    <location>
        <begin position="63"/>
        <end position="76"/>
    </location>
</feature>